<proteinExistence type="predicted"/>
<accession>A0ABN4LVF3</accession>
<geneLocation type="plasmid" evidence="1 2">
    <name>pASTE61-200</name>
</geneLocation>
<reference evidence="1 2" key="1">
    <citation type="submission" date="2015-12" db="EMBL/GenBank/DDBJ databases">
        <title>Intraspecies pangenome expansion in the marine bacterium Alteromonas.</title>
        <authorList>
            <person name="Lopez-Perez M."/>
            <person name="Rodriguez-Valera F."/>
        </authorList>
    </citation>
    <scope>NUCLEOTIDE SEQUENCE [LARGE SCALE GENOMIC DNA]</scope>
    <source>
        <strain evidence="1 2">LMG 21861</strain>
        <plasmid evidence="1 2">pASTE61-200</plasmid>
    </source>
</reference>
<evidence type="ECO:0008006" key="3">
    <source>
        <dbReference type="Google" id="ProtNLM"/>
    </source>
</evidence>
<dbReference type="RefSeq" id="WP_061093820.1">
    <property type="nucleotide sequence ID" value="NZ_CP013927.1"/>
</dbReference>
<protein>
    <recommendedName>
        <fullName evidence="3">Lipoprotein</fullName>
    </recommendedName>
</protein>
<dbReference type="EMBL" id="CP013927">
    <property type="protein sequence ID" value="AMJ76781.1"/>
    <property type="molecule type" value="Genomic_DNA"/>
</dbReference>
<dbReference type="PROSITE" id="PS51257">
    <property type="entry name" value="PROKAR_LIPOPROTEIN"/>
    <property type="match status" value="1"/>
</dbReference>
<evidence type="ECO:0000313" key="1">
    <source>
        <dbReference type="EMBL" id="AMJ76781.1"/>
    </source>
</evidence>
<organism evidence="1 2">
    <name type="scientific">Alteromonas stellipolaris</name>
    <dbReference type="NCBI Taxonomy" id="233316"/>
    <lineage>
        <taxon>Bacteria</taxon>
        <taxon>Pseudomonadati</taxon>
        <taxon>Pseudomonadota</taxon>
        <taxon>Gammaproteobacteria</taxon>
        <taxon>Alteromonadales</taxon>
        <taxon>Alteromonadaceae</taxon>
        <taxon>Alteromonas/Salinimonas group</taxon>
        <taxon>Alteromonas</taxon>
    </lineage>
</organism>
<keyword evidence="1" id="KW-0614">Plasmid</keyword>
<gene>
    <name evidence="1" type="ORF">AVL57_01155</name>
</gene>
<dbReference type="Proteomes" id="UP000056750">
    <property type="component" value="Plasmid pASTE61-200"/>
</dbReference>
<evidence type="ECO:0000313" key="2">
    <source>
        <dbReference type="Proteomes" id="UP000056750"/>
    </source>
</evidence>
<name>A0ABN4LVF3_9ALTE</name>
<keyword evidence="2" id="KW-1185">Reference proteome</keyword>
<sequence length="142" mass="16775">MKKLLWLLPLSLTGCASSVFTWKEVEVVGAIERPYVCYEDIERHKDNRRLKGYVDAKGRKYTSMGKDQHFDRQYIIDHDPKYGRYRQNRKFAPPVEVLKCYPDGYDTLVKYEENGEEFETTLLLKFYRERGTLINVPPSSVK</sequence>